<dbReference type="EMBL" id="CP063849">
    <property type="protein sequence ID" value="QOY92160.1"/>
    <property type="molecule type" value="Genomic_DNA"/>
</dbReference>
<keyword evidence="3" id="KW-0443">Lipid metabolism</keyword>
<dbReference type="PANTHER" id="PTHR10434:SF59">
    <property type="entry name" value="1-ACYL-SN-GLYCEROL-3-PHOSPHATE ACYLTRANSFERASE"/>
    <property type="match status" value="1"/>
</dbReference>
<accession>A0A7S7NYL7</accession>
<dbReference type="Proteomes" id="UP000593892">
    <property type="component" value="Chromosome"/>
</dbReference>
<keyword evidence="3" id="KW-0594">Phospholipid biosynthesis</keyword>
<organism evidence="8 9">
    <name type="scientific">Paludibaculum fermentans</name>
    <dbReference type="NCBI Taxonomy" id="1473598"/>
    <lineage>
        <taxon>Bacteria</taxon>
        <taxon>Pseudomonadati</taxon>
        <taxon>Acidobacteriota</taxon>
        <taxon>Terriglobia</taxon>
        <taxon>Bryobacterales</taxon>
        <taxon>Bryobacteraceae</taxon>
        <taxon>Paludibaculum</taxon>
    </lineage>
</organism>
<keyword evidence="4" id="KW-1208">Phospholipid metabolism</keyword>
<dbReference type="GO" id="GO:0006654">
    <property type="term" value="P:phosphatidic acid biosynthetic process"/>
    <property type="evidence" value="ECO:0007669"/>
    <property type="project" value="TreeGrafter"/>
</dbReference>
<dbReference type="SUPFAM" id="SSF69593">
    <property type="entry name" value="Glycerol-3-phosphate (1)-acyltransferase"/>
    <property type="match status" value="1"/>
</dbReference>
<keyword evidence="9" id="KW-1185">Reference proteome</keyword>
<reference evidence="8 9" key="1">
    <citation type="submission" date="2020-10" db="EMBL/GenBank/DDBJ databases">
        <title>Complete genome sequence of Paludibaculum fermentans P105T, a facultatively anaerobic acidobacterium capable of dissimilatory Fe(III) reduction.</title>
        <authorList>
            <person name="Dedysh S.N."/>
            <person name="Beletsky A.V."/>
            <person name="Kulichevskaya I.S."/>
            <person name="Mardanov A.V."/>
            <person name="Ravin N.V."/>
        </authorList>
    </citation>
    <scope>NUCLEOTIDE SEQUENCE [LARGE SCALE GENOMIC DNA]</scope>
    <source>
        <strain evidence="8 9">P105</strain>
    </source>
</reference>
<evidence type="ECO:0000256" key="3">
    <source>
        <dbReference type="ARBA" id="ARBA00023209"/>
    </source>
</evidence>
<dbReference type="Pfam" id="PF01553">
    <property type="entry name" value="Acyltransferase"/>
    <property type="match status" value="1"/>
</dbReference>
<evidence type="ECO:0000256" key="2">
    <source>
        <dbReference type="ARBA" id="ARBA00022679"/>
    </source>
</evidence>
<proteinExistence type="predicted"/>
<keyword evidence="6" id="KW-0812">Transmembrane</keyword>
<dbReference type="AlphaFoldDB" id="A0A7S7NYL7"/>
<evidence type="ECO:0000256" key="5">
    <source>
        <dbReference type="ARBA" id="ARBA00023315"/>
    </source>
</evidence>
<comment type="pathway">
    <text evidence="1">Lipid metabolism.</text>
</comment>
<feature type="domain" description="Phospholipid/glycerol acyltransferase" evidence="7">
    <location>
        <begin position="71"/>
        <end position="186"/>
    </location>
</feature>
<dbReference type="PANTHER" id="PTHR10434">
    <property type="entry name" value="1-ACYL-SN-GLYCEROL-3-PHOSPHATE ACYLTRANSFERASE"/>
    <property type="match status" value="1"/>
</dbReference>
<dbReference type="GO" id="GO:0003841">
    <property type="term" value="F:1-acylglycerol-3-phosphate O-acyltransferase activity"/>
    <property type="evidence" value="ECO:0007669"/>
    <property type="project" value="TreeGrafter"/>
</dbReference>
<evidence type="ECO:0000256" key="6">
    <source>
        <dbReference type="SAM" id="Phobius"/>
    </source>
</evidence>
<keyword evidence="6" id="KW-0472">Membrane</keyword>
<keyword evidence="3" id="KW-0444">Lipid biosynthesis</keyword>
<evidence type="ECO:0000313" key="8">
    <source>
        <dbReference type="EMBL" id="QOY92160.1"/>
    </source>
</evidence>
<keyword evidence="6" id="KW-1133">Transmembrane helix</keyword>
<keyword evidence="2 8" id="KW-0808">Transferase</keyword>
<evidence type="ECO:0000313" key="9">
    <source>
        <dbReference type="Proteomes" id="UP000593892"/>
    </source>
</evidence>
<dbReference type="InterPro" id="IPR002123">
    <property type="entry name" value="Plipid/glycerol_acylTrfase"/>
</dbReference>
<evidence type="ECO:0000256" key="4">
    <source>
        <dbReference type="ARBA" id="ARBA00023264"/>
    </source>
</evidence>
<feature type="transmembrane region" description="Helical" evidence="6">
    <location>
        <begin position="7"/>
        <end position="31"/>
    </location>
</feature>
<protein>
    <submittedName>
        <fullName evidence="8">1-acyl-sn-glycerol-3-phosphate acyltransferase</fullName>
    </submittedName>
</protein>
<sequence length="240" mass="25741">MSYLIAVLVRAPLIILSTIVMGSISLIVAPWDTEGRKQLAVARAWARSLLWFAGARVGVVGAEKLARNVSYVVCPNHVSYFDTPVLLTHVLVNFRFLAKKELFAIPFLGGHLKRAGNISVPLEDPRGALKVLSAAGKAMKERGLSMLVFPEGGRSETGALTEFKDGAAYLAIKGGVPVVPVAIIGVGDILPIHSHHVKPGRVTLRIGDPIPTEGLTSAARTELTARIYNEILAMQRLGHS</sequence>
<evidence type="ECO:0000256" key="1">
    <source>
        <dbReference type="ARBA" id="ARBA00005189"/>
    </source>
</evidence>
<evidence type="ECO:0000259" key="7">
    <source>
        <dbReference type="SMART" id="SM00563"/>
    </source>
</evidence>
<dbReference type="SMART" id="SM00563">
    <property type="entry name" value="PlsC"/>
    <property type="match status" value="1"/>
</dbReference>
<name>A0A7S7NYL7_PALFE</name>
<dbReference type="CDD" id="cd07989">
    <property type="entry name" value="LPLAT_AGPAT-like"/>
    <property type="match status" value="1"/>
</dbReference>
<keyword evidence="5 8" id="KW-0012">Acyltransferase</keyword>
<gene>
    <name evidence="8" type="ORF">IRI77_27510</name>
</gene>
<dbReference type="KEGG" id="pfer:IRI77_27510"/>